<gene>
    <name evidence="3" type="ORF">L0P92_43625</name>
</gene>
<dbReference type="EMBL" id="JAKEIP010000496">
    <property type="protein sequence ID" value="MCF1600379.1"/>
    <property type="molecule type" value="Genomic_DNA"/>
</dbReference>
<dbReference type="PROSITE" id="PS00552">
    <property type="entry name" value="HTH_MERR_1"/>
    <property type="match status" value="1"/>
</dbReference>
<keyword evidence="1 3" id="KW-0238">DNA-binding</keyword>
<protein>
    <submittedName>
        <fullName evidence="3">MerR family DNA-binding transcriptional regulator</fullName>
    </submittedName>
</protein>
<dbReference type="PRINTS" id="PR00040">
    <property type="entry name" value="HTHMERR"/>
</dbReference>
<dbReference type="SUPFAM" id="SSF46955">
    <property type="entry name" value="Putative DNA-binding domain"/>
    <property type="match status" value="1"/>
</dbReference>
<feature type="domain" description="HTH merR-type" evidence="2">
    <location>
        <begin position="1"/>
        <end position="68"/>
    </location>
</feature>
<dbReference type="Gene3D" id="1.10.1660.10">
    <property type="match status" value="1"/>
</dbReference>
<dbReference type="Proteomes" id="UP001139384">
    <property type="component" value="Unassembled WGS sequence"/>
</dbReference>
<dbReference type="PROSITE" id="PS50937">
    <property type="entry name" value="HTH_MERR_2"/>
    <property type="match status" value="1"/>
</dbReference>
<proteinExistence type="predicted"/>
<dbReference type="GO" id="GO:0003700">
    <property type="term" value="F:DNA-binding transcription factor activity"/>
    <property type="evidence" value="ECO:0007669"/>
    <property type="project" value="InterPro"/>
</dbReference>
<evidence type="ECO:0000256" key="1">
    <source>
        <dbReference type="ARBA" id="ARBA00023125"/>
    </source>
</evidence>
<reference evidence="3" key="1">
    <citation type="submission" date="2022-01" db="EMBL/GenBank/DDBJ databases">
        <title>Draft Genome Sequences of Seven Type Strains of the Genus Streptomyces.</title>
        <authorList>
            <person name="Aziz S."/>
            <person name="Coretto E."/>
            <person name="Chronakova A."/>
            <person name="Sproer C."/>
            <person name="Huber K."/>
            <person name="Nouioui I."/>
            <person name="Gross H."/>
        </authorList>
    </citation>
    <scope>NUCLEOTIDE SEQUENCE</scope>
    <source>
        <strain evidence="3">DSM 103493</strain>
    </source>
</reference>
<name>A0A9X1Q9L7_STRM4</name>
<evidence type="ECO:0000259" key="2">
    <source>
        <dbReference type="PROSITE" id="PS50937"/>
    </source>
</evidence>
<evidence type="ECO:0000313" key="4">
    <source>
        <dbReference type="Proteomes" id="UP001139384"/>
    </source>
</evidence>
<dbReference type="AlphaFoldDB" id="A0A9X1Q9L7"/>
<keyword evidence="4" id="KW-1185">Reference proteome</keyword>
<dbReference type="InterPro" id="IPR047057">
    <property type="entry name" value="MerR_fam"/>
</dbReference>
<dbReference type="GO" id="GO:0003677">
    <property type="term" value="F:DNA binding"/>
    <property type="evidence" value="ECO:0007669"/>
    <property type="project" value="UniProtKB-KW"/>
</dbReference>
<dbReference type="RefSeq" id="WP_234768679.1">
    <property type="nucleotide sequence ID" value="NZ_JAKEIP010000496.1"/>
</dbReference>
<dbReference type="InterPro" id="IPR000551">
    <property type="entry name" value="MerR-type_HTH_dom"/>
</dbReference>
<dbReference type="InterPro" id="IPR009061">
    <property type="entry name" value="DNA-bd_dom_put_sf"/>
</dbReference>
<dbReference type="PANTHER" id="PTHR30204">
    <property type="entry name" value="REDOX-CYCLING DRUG-SENSING TRANSCRIPTIONAL ACTIVATOR SOXR"/>
    <property type="match status" value="1"/>
</dbReference>
<comment type="caution">
    <text evidence="3">The sequence shown here is derived from an EMBL/GenBank/DDBJ whole genome shotgun (WGS) entry which is preliminary data.</text>
</comment>
<evidence type="ECO:0000313" key="3">
    <source>
        <dbReference type="EMBL" id="MCF1600379.1"/>
    </source>
</evidence>
<dbReference type="Pfam" id="PF00376">
    <property type="entry name" value="MerR"/>
    <property type="match status" value="1"/>
</dbReference>
<dbReference type="PANTHER" id="PTHR30204:SF93">
    <property type="entry name" value="HTH MERR-TYPE DOMAIN-CONTAINING PROTEIN"/>
    <property type="match status" value="1"/>
</dbReference>
<dbReference type="SMART" id="SM00422">
    <property type="entry name" value="HTH_MERR"/>
    <property type="match status" value="1"/>
</dbReference>
<organism evidence="3 4">
    <name type="scientific">Streptomyces muensis</name>
    <dbReference type="NCBI Taxonomy" id="1077944"/>
    <lineage>
        <taxon>Bacteria</taxon>
        <taxon>Bacillati</taxon>
        <taxon>Actinomycetota</taxon>
        <taxon>Actinomycetes</taxon>
        <taxon>Kitasatosporales</taxon>
        <taxon>Streptomycetaceae</taxon>
        <taxon>Streptomyces</taxon>
    </lineage>
</organism>
<sequence length="122" mass="13604">MRIGQLATKTGVSARMLRHYEKLGLITPERLDNGYRDYGADLVDRVEKISNMVAAGIPVRIVGAILPCLDQRHDIIVDDPAFRAVLVEQLARMTERAESIERNRAALASYIEAIDRARPSTS</sequence>
<accession>A0A9X1Q9L7</accession>